<dbReference type="EMBL" id="RDPI01000019">
    <property type="protein sequence ID" value="MBF4374376.1"/>
    <property type="molecule type" value="Genomic_DNA"/>
</dbReference>
<dbReference type="Pfam" id="PF12293">
    <property type="entry name" value="T4BSS_DotH_IcmK"/>
    <property type="match status" value="1"/>
</dbReference>
<organism evidence="2 3">
    <name type="scientific">Vibrio anguillarum</name>
    <name type="common">Listonella anguillarum</name>
    <dbReference type="NCBI Taxonomy" id="55601"/>
    <lineage>
        <taxon>Bacteria</taxon>
        <taxon>Pseudomonadati</taxon>
        <taxon>Pseudomonadota</taxon>
        <taxon>Gammaproteobacteria</taxon>
        <taxon>Vibrionales</taxon>
        <taxon>Vibrionaceae</taxon>
        <taxon>Vibrio</taxon>
    </lineage>
</organism>
<comment type="caution">
    <text evidence="2">The sequence shown here is derived from an EMBL/GenBank/DDBJ whole genome shotgun (WGS) entry which is preliminary data.</text>
</comment>
<dbReference type="InterPro" id="IPR022073">
    <property type="entry name" value="T4BSS_DotH_IcmK"/>
</dbReference>
<dbReference type="Proteomes" id="UP000726136">
    <property type="component" value="Unassembled WGS sequence"/>
</dbReference>
<feature type="chain" id="PRO_5046622203" evidence="1">
    <location>
        <begin position="26"/>
        <end position="373"/>
    </location>
</feature>
<accession>A0ABR9Z8E8</accession>
<keyword evidence="3" id="KW-1185">Reference proteome</keyword>
<proteinExistence type="predicted"/>
<feature type="signal peptide" evidence="1">
    <location>
        <begin position="1"/>
        <end position="25"/>
    </location>
</feature>
<protein>
    <submittedName>
        <fullName evidence="2">Uncharacterized protein</fullName>
    </submittedName>
</protein>
<evidence type="ECO:0000313" key="3">
    <source>
        <dbReference type="Proteomes" id="UP000726136"/>
    </source>
</evidence>
<gene>
    <name evidence="2" type="ORF">EAY46_15005</name>
</gene>
<keyword evidence="1" id="KW-0732">Signal</keyword>
<sequence length="373" mass="42657">MMDMTTTFRKLVIAVMMSYSSFNLASITIVNTQGDVVPIEKITPSSFSQKNVIQQADDSAYIRNELIQQYGSFENTLLAMAELNDIQVKELRKWALERYQEEQDAIAIEKEKIKHNQIDKAIKSSIKEKKVTNNPALIKEVRTIDLNIKQAQSEPVFEPKIKITSQDVDPYGDALIKVNSLMNRPTAISFFDSIGTPYPIIKTSPEENASFDIETVNKNILIVKAKEEFVSITGFVFLEGVQQPIPFELHSNPKNESDVKRNIILPSISPLSTEEMQSMMAEMNANRSDYDPAMYRFLNGRPVPESKELDIVGLSEASQAWRYKDYIYIRTPSIMLYDILDAKRLGTWYVFKTSPRSTYWFSDGRVEKEITVQ</sequence>
<reference evidence="2 3" key="1">
    <citation type="journal article" date="2021" name="PeerJ">
        <title>Analysis of 44 Vibrio anguillarum genomes reveals high genetic diversity.</title>
        <authorList>
            <person name="Hansen M.J."/>
            <person name="Dalsgaard I."/>
        </authorList>
    </citation>
    <scope>NUCLEOTIDE SEQUENCE [LARGE SCALE GENOMIC DNA]</scope>
    <source>
        <strain evidence="2 3">040915-1/1B</strain>
    </source>
</reference>
<evidence type="ECO:0000313" key="2">
    <source>
        <dbReference type="EMBL" id="MBF4374376.1"/>
    </source>
</evidence>
<name>A0ABR9Z8E8_VIBAN</name>
<evidence type="ECO:0000256" key="1">
    <source>
        <dbReference type="SAM" id="SignalP"/>
    </source>
</evidence>